<feature type="region of interest" description="Disordered" evidence="1">
    <location>
        <begin position="301"/>
        <end position="343"/>
    </location>
</feature>
<dbReference type="Proteomes" id="UP000054047">
    <property type="component" value="Unassembled WGS sequence"/>
</dbReference>
<protein>
    <submittedName>
        <fullName evidence="2">Uncharacterized protein</fullName>
    </submittedName>
</protein>
<feature type="compositionally biased region" description="Basic and acidic residues" evidence="1">
    <location>
        <begin position="301"/>
        <end position="340"/>
    </location>
</feature>
<dbReference type="AlphaFoldDB" id="A0A0C2GK85"/>
<evidence type="ECO:0000313" key="3">
    <source>
        <dbReference type="Proteomes" id="UP000054047"/>
    </source>
</evidence>
<proteinExistence type="predicted"/>
<gene>
    <name evidence="2" type="ORF">ANCDUO_08077</name>
</gene>
<evidence type="ECO:0000256" key="1">
    <source>
        <dbReference type="SAM" id="MobiDB-lite"/>
    </source>
</evidence>
<dbReference type="EMBL" id="KN729936">
    <property type="protein sequence ID" value="KIH61645.1"/>
    <property type="molecule type" value="Genomic_DNA"/>
</dbReference>
<keyword evidence="3" id="KW-1185">Reference proteome</keyword>
<reference evidence="2 3" key="1">
    <citation type="submission" date="2013-12" db="EMBL/GenBank/DDBJ databases">
        <title>Draft genome of the parsitic nematode Ancylostoma duodenale.</title>
        <authorList>
            <person name="Mitreva M."/>
        </authorList>
    </citation>
    <scope>NUCLEOTIDE SEQUENCE [LARGE SCALE GENOMIC DNA]</scope>
    <source>
        <strain evidence="2 3">Zhejiang</strain>
    </source>
</reference>
<organism evidence="2 3">
    <name type="scientific">Ancylostoma duodenale</name>
    <dbReference type="NCBI Taxonomy" id="51022"/>
    <lineage>
        <taxon>Eukaryota</taxon>
        <taxon>Metazoa</taxon>
        <taxon>Ecdysozoa</taxon>
        <taxon>Nematoda</taxon>
        <taxon>Chromadorea</taxon>
        <taxon>Rhabditida</taxon>
        <taxon>Rhabditina</taxon>
        <taxon>Rhabditomorpha</taxon>
        <taxon>Strongyloidea</taxon>
        <taxon>Ancylostomatidae</taxon>
        <taxon>Ancylostomatinae</taxon>
        <taxon>Ancylostoma</taxon>
    </lineage>
</organism>
<evidence type="ECO:0000313" key="2">
    <source>
        <dbReference type="EMBL" id="KIH61645.1"/>
    </source>
</evidence>
<sequence>MSEELVNPVELEALLLDEPTQSEQLASMIATLDKLMQTVQGIAKQNVAQVSQHYVPAPSTSRSGEASIIYAQLNTDEFRNVEYHLEFDPIAAAQGELRGLQPLNPKVLKQKTSRTYKVADFVMNRGFLTIVENDQMRKVVPPSKRKDVFNEALHVWRHTCILPEEDRNEYEWKRIGEVCTEFVRYITEPSRNFDALVRDHYGDVLEQSPHTHRATCLGTDPSRKRAPYTDRQILLFLEKLRLIVNDVIRFPEFEFASPELKAKRRRDKMAKAKRRRDEMRPNYFVIEDPHRQRHTRTISFEEHREPRLEETTPRGRSFEKPAKRDRRRDSMPPTTDERLPADTTKGLAKIVMKEDIACIRRAAARHMREEAGSGQLFAPEDHVIPDHPVVRIMYVILLVSVVWLC</sequence>
<accession>A0A0C2GK85</accession>
<name>A0A0C2GK85_9BILA</name>